<evidence type="ECO:0000313" key="1">
    <source>
        <dbReference type="EMBL" id="KDQ05670.1"/>
    </source>
</evidence>
<dbReference type="HOGENOM" id="CLU_2145447_0_0_1"/>
<dbReference type="AlphaFoldDB" id="A0A067LTV6"/>
<name>A0A067LTV6_BOTB1</name>
<keyword evidence="2" id="KW-1185">Reference proteome</keyword>
<dbReference type="EMBL" id="KL198211">
    <property type="protein sequence ID" value="KDQ05670.1"/>
    <property type="molecule type" value="Genomic_DNA"/>
</dbReference>
<sequence>MIRGEATTEAYELRYSRPRHRLWGFDHPKCRAPTCAGRIFGMDGSLHKKDKQQAKFRCHCCVAPATDWVQCPEWVMRADCAQYAYYWSYPLSSAQKTQISDLGLPRHQSDDQ</sequence>
<organism evidence="1 2">
    <name type="scientific">Botryobasidium botryosum (strain FD-172 SS1)</name>
    <dbReference type="NCBI Taxonomy" id="930990"/>
    <lineage>
        <taxon>Eukaryota</taxon>
        <taxon>Fungi</taxon>
        <taxon>Dikarya</taxon>
        <taxon>Basidiomycota</taxon>
        <taxon>Agaricomycotina</taxon>
        <taxon>Agaricomycetes</taxon>
        <taxon>Cantharellales</taxon>
        <taxon>Botryobasidiaceae</taxon>
        <taxon>Botryobasidium</taxon>
    </lineage>
</organism>
<reference evidence="2" key="1">
    <citation type="journal article" date="2014" name="Proc. Natl. Acad. Sci. U.S.A.">
        <title>Extensive sampling of basidiomycete genomes demonstrates inadequacy of the white-rot/brown-rot paradigm for wood decay fungi.</title>
        <authorList>
            <person name="Riley R."/>
            <person name="Salamov A.A."/>
            <person name="Brown D.W."/>
            <person name="Nagy L.G."/>
            <person name="Floudas D."/>
            <person name="Held B.W."/>
            <person name="Levasseur A."/>
            <person name="Lombard V."/>
            <person name="Morin E."/>
            <person name="Otillar R."/>
            <person name="Lindquist E.A."/>
            <person name="Sun H."/>
            <person name="LaButti K.M."/>
            <person name="Schmutz J."/>
            <person name="Jabbour D."/>
            <person name="Luo H."/>
            <person name="Baker S.E."/>
            <person name="Pisabarro A.G."/>
            <person name="Walton J.D."/>
            <person name="Blanchette R.A."/>
            <person name="Henrissat B."/>
            <person name="Martin F."/>
            <person name="Cullen D."/>
            <person name="Hibbett D.S."/>
            <person name="Grigoriev I.V."/>
        </authorList>
    </citation>
    <scope>NUCLEOTIDE SEQUENCE [LARGE SCALE GENOMIC DNA]</scope>
    <source>
        <strain evidence="2">FD-172 SS1</strain>
    </source>
</reference>
<gene>
    <name evidence="1" type="ORF">BOTBODRAFT_49754</name>
</gene>
<accession>A0A067LTV6</accession>
<dbReference type="Proteomes" id="UP000027195">
    <property type="component" value="Unassembled WGS sequence"/>
</dbReference>
<dbReference type="InParanoid" id="A0A067LTV6"/>
<proteinExistence type="predicted"/>
<protein>
    <submittedName>
        <fullName evidence="1">Uncharacterized protein</fullName>
    </submittedName>
</protein>
<evidence type="ECO:0000313" key="2">
    <source>
        <dbReference type="Proteomes" id="UP000027195"/>
    </source>
</evidence>